<dbReference type="PROSITE" id="PS50158">
    <property type="entry name" value="ZF_CCHC"/>
    <property type="match status" value="1"/>
</dbReference>
<feature type="coiled-coil region" evidence="2">
    <location>
        <begin position="696"/>
        <end position="757"/>
    </location>
</feature>
<accession>A0A6L2MTI9</accession>
<protein>
    <recommendedName>
        <fullName evidence="4">CCHC-type domain-containing protein</fullName>
    </recommendedName>
</protein>
<dbReference type="Pfam" id="PF00098">
    <property type="entry name" value="zf-CCHC"/>
    <property type="match status" value="1"/>
</dbReference>
<keyword evidence="1" id="KW-0479">Metal-binding</keyword>
<evidence type="ECO:0000256" key="2">
    <source>
        <dbReference type="SAM" id="Coils"/>
    </source>
</evidence>
<dbReference type="SMART" id="SM00343">
    <property type="entry name" value="ZnF_C2HC"/>
    <property type="match status" value="1"/>
</dbReference>
<keyword evidence="1" id="KW-0862">Zinc</keyword>
<evidence type="ECO:0000313" key="5">
    <source>
        <dbReference type="EMBL" id="GEU77301.1"/>
    </source>
</evidence>
<name>A0A6L2MTI9_TANCI</name>
<dbReference type="InterPro" id="IPR001878">
    <property type="entry name" value="Znf_CCHC"/>
</dbReference>
<feature type="compositionally biased region" description="Polar residues" evidence="3">
    <location>
        <begin position="318"/>
        <end position="331"/>
    </location>
</feature>
<feature type="domain" description="CCHC-type" evidence="4">
    <location>
        <begin position="562"/>
        <end position="577"/>
    </location>
</feature>
<dbReference type="GO" id="GO:0003676">
    <property type="term" value="F:nucleic acid binding"/>
    <property type="evidence" value="ECO:0007669"/>
    <property type="project" value="InterPro"/>
</dbReference>
<dbReference type="GO" id="GO:0008270">
    <property type="term" value="F:zinc ion binding"/>
    <property type="evidence" value="ECO:0007669"/>
    <property type="project" value="UniProtKB-KW"/>
</dbReference>
<organism evidence="5">
    <name type="scientific">Tanacetum cinerariifolium</name>
    <name type="common">Dalmatian daisy</name>
    <name type="synonym">Chrysanthemum cinerariifolium</name>
    <dbReference type="NCBI Taxonomy" id="118510"/>
    <lineage>
        <taxon>Eukaryota</taxon>
        <taxon>Viridiplantae</taxon>
        <taxon>Streptophyta</taxon>
        <taxon>Embryophyta</taxon>
        <taxon>Tracheophyta</taxon>
        <taxon>Spermatophyta</taxon>
        <taxon>Magnoliopsida</taxon>
        <taxon>eudicotyledons</taxon>
        <taxon>Gunneridae</taxon>
        <taxon>Pentapetalae</taxon>
        <taxon>asterids</taxon>
        <taxon>campanulids</taxon>
        <taxon>Asterales</taxon>
        <taxon>Asteraceae</taxon>
        <taxon>Asteroideae</taxon>
        <taxon>Anthemideae</taxon>
        <taxon>Anthemidinae</taxon>
        <taxon>Tanacetum</taxon>
    </lineage>
</organism>
<sequence length="1174" mass="130457">MGQSRGGHQENVMDCSVCDSGNSSIVEGLGHMVETHDALDSLVDGVGDFVLRNSDLFKRMEHSFSSFGQPQKRILDSTFITEIVELIGGHPSIPLLSTTSDYATSSAKKLRANSHQHNGNSLSLSERLMHTNDRPTRPGGARIPVNDSIAHIHCSGPLSSKRPRAGSYEDGGNSYGSIKHRMRTNDSSSALVKSGMSIKNFTAHVNPLGGHQENVVDCSVCDGGNSSIVEGLGHMVETHDALDSLVDGVGDFVVRNSDLFKRMEHSVSSFGQPRKRILDSTFITGIVEPTGGHPSIPLLSKTSYYATSSAKKLRANSHQHNGNSLSVSPLSSKRPRAGSYEDGGNSSGSIEHRMRTNDSSSALVKAGMSIKNFTAHVNPSGHYKHDGNSLGRDERLIRTDHCRSASVDAEIPVNNSPTHTYCSGSLSSDSRCVDDHGGNSLAVGQQSMRTNDDPNISVGAGTTTKDYSAAINRSGVVKSDDPIDAINHMMFFLTVVITSRYPITNNQLRNSSNPRQQATINNRRVTLQPIQGRYTSLAIGTSKTYTPGANGKNSEKQKTVICYNCKGEGHMSKQCTKPKRKRDDSWFKDKVLLTVITHNAAYQVDDLDAYDSDCDEINTAKVALMVNLSHYGSDNLAEVHNHDNVTHNVINQAVQEAVQNSNSPAQQDELILSVIEQLKTQVINCTKINPNNKSVNDTLTAELERYKDQVTILKEGQNVDLKNKDNVSDSCAQSVEIDHLKQTLSKHLQEKESLTQTKAQQLELKLYDGNVIEKANAFMIRDSEKTLMLVKESRSKMLLKQKDPKMSEKKVNTTPVDYANSMNSSKLTPSSRPTKVEVPKELPKVSMVNTSLKKFKHHLASFDVVVKKRTTATTITEGTWGFEHTKAGFRDEIIPFLKALKDLFNSFDQFLVDELSEVQNVFHQMEQSVEQHRVESKTFEVKLNKVLNENERLLEQVISKDIVNILVNSSVNNAHETVHECEKYLKLKTELQKDFIKKEIYDKLNNSFSQQSALSFDQLFAINELNAQSQEKDMVIKKLKERIKSLSGSMKKDKIKKELEEIETINIELDHRVTKIIVENKHLKQTYKQLYESIKSSRIRSKEQCDDLSNQVNLKSTENSDLNASLQDKVLVIITLKDNIRKLKEKVIVDDAVTSHPIDPELLKVDVAQLAPKL</sequence>
<evidence type="ECO:0000256" key="3">
    <source>
        <dbReference type="SAM" id="MobiDB-lite"/>
    </source>
</evidence>
<evidence type="ECO:0000256" key="1">
    <source>
        <dbReference type="PROSITE-ProRule" id="PRU00047"/>
    </source>
</evidence>
<feature type="coiled-coil region" evidence="2">
    <location>
        <begin position="1022"/>
        <end position="1072"/>
    </location>
</feature>
<dbReference type="InterPro" id="IPR036875">
    <property type="entry name" value="Znf_CCHC_sf"/>
</dbReference>
<dbReference type="EMBL" id="BKCJ010007445">
    <property type="protein sequence ID" value="GEU77301.1"/>
    <property type="molecule type" value="Genomic_DNA"/>
</dbReference>
<evidence type="ECO:0000259" key="4">
    <source>
        <dbReference type="PROSITE" id="PS50158"/>
    </source>
</evidence>
<feature type="compositionally biased region" description="Polar residues" evidence="3">
    <location>
        <begin position="816"/>
        <end position="833"/>
    </location>
</feature>
<dbReference type="Gene3D" id="4.10.60.10">
    <property type="entry name" value="Zinc finger, CCHC-type"/>
    <property type="match status" value="1"/>
</dbReference>
<keyword evidence="2" id="KW-0175">Coiled coil</keyword>
<feature type="region of interest" description="Disordered" evidence="3">
    <location>
        <begin position="153"/>
        <end position="180"/>
    </location>
</feature>
<comment type="caution">
    <text evidence="5">The sequence shown here is derived from an EMBL/GenBank/DDBJ whole genome shotgun (WGS) entry which is preliminary data.</text>
</comment>
<proteinExistence type="predicted"/>
<feature type="region of interest" description="Disordered" evidence="3">
    <location>
        <begin position="310"/>
        <end position="359"/>
    </location>
</feature>
<gene>
    <name evidence="5" type="ORF">Tci_049279</name>
</gene>
<keyword evidence="1" id="KW-0863">Zinc-finger</keyword>
<feature type="region of interest" description="Disordered" evidence="3">
    <location>
        <begin position="816"/>
        <end position="839"/>
    </location>
</feature>
<dbReference type="SUPFAM" id="SSF57756">
    <property type="entry name" value="Retrovirus zinc finger-like domains"/>
    <property type="match status" value="1"/>
</dbReference>
<dbReference type="AlphaFoldDB" id="A0A6L2MTI9"/>
<reference evidence="5" key="1">
    <citation type="journal article" date="2019" name="Sci. Rep.">
        <title>Draft genome of Tanacetum cinerariifolium, the natural source of mosquito coil.</title>
        <authorList>
            <person name="Yamashiro T."/>
            <person name="Shiraishi A."/>
            <person name="Satake H."/>
            <person name="Nakayama K."/>
        </authorList>
    </citation>
    <scope>NUCLEOTIDE SEQUENCE</scope>
</reference>